<evidence type="ECO:0000256" key="1">
    <source>
        <dbReference type="ARBA" id="ARBA00022603"/>
    </source>
</evidence>
<proteinExistence type="predicted"/>
<keyword evidence="2" id="KW-0808">Transferase</keyword>
<dbReference type="InterPro" id="IPR029028">
    <property type="entry name" value="Alpha/beta_knot_MTases"/>
</dbReference>
<dbReference type="Pfam" id="PF00588">
    <property type="entry name" value="SpoU_methylase"/>
    <property type="match status" value="1"/>
</dbReference>
<protein>
    <recommendedName>
        <fullName evidence="4">tRNA/rRNA methyltransferase SpoU type domain-containing protein</fullName>
    </recommendedName>
</protein>
<dbReference type="GO" id="GO:0008173">
    <property type="term" value="F:RNA methyltransferase activity"/>
    <property type="evidence" value="ECO:0007669"/>
    <property type="project" value="InterPro"/>
</dbReference>
<dbReference type="OrthoDB" id="270651at2759"/>
<gene>
    <name evidence="5" type="ORF">ABL78_1682</name>
</gene>
<dbReference type="InterPro" id="IPR001537">
    <property type="entry name" value="SpoU_MeTrfase"/>
</dbReference>
<evidence type="ECO:0000313" key="6">
    <source>
        <dbReference type="Proteomes" id="UP000038009"/>
    </source>
</evidence>
<dbReference type="GO" id="GO:0006396">
    <property type="term" value="P:RNA processing"/>
    <property type="evidence" value="ECO:0007669"/>
    <property type="project" value="InterPro"/>
</dbReference>
<dbReference type="GO" id="GO:0032259">
    <property type="term" value="P:methylation"/>
    <property type="evidence" value="ECO:0007669"/>
    <property type="project" value="UniProtKB-KW"/>
</dbReference>
<keyword evidence="1" id="KW-0489">Methyltransferase</keyword>
<feature type="compositionally biased region" description="Polar residues" evidence="3">
    <location>
        <begin position="56"/>
        <end position="68"/>
    </location>
</feature>
<comment type="caution">
    <text evidence="5">The sequence shown here is derived from an EMBL/GenBank/DDBJ whole genome shotgun (WGS) entry which is preliminary data.</text>
</comment>
<dbReference type="InterPro" id="IPR051259">
    <property type="entry name" value="rRNA_Methyltransferase"/>
</dbReference>
<dbReference type="InterPro" id="IPR029026">
    <property type="entry name" value="tRNA_m1G_MTases_N"/>
</dbReference>
<accession>A0A0N1I1U8</accession>
<feature type="domain" description="tRNA/rRNA methyltransferase SpoU type" evidence="4">
    <location>
        <begin position="266"/>
        <end position="322"/>
    </location>
</feature>
<evidence type="ECO:0000256" key="3">
    <source>
        <dbReference type="SAM" id="MobiDB-lite"/>
    </source>
</evidence>
<dbReference type="Gene3D" id="3.40.1280.10">
    <property type="match status" value="1"/>
</dbReference>
<dbReference type="SUPFAM" id="SSF75217">
    <property type="entry name" value="alpha/beta knot"/>
    <property type="match status" value="1"/>
</dbReference>
<dbReference type="VEuPathDB" id="TriTrypDB:Lsey_0029_0100"/>
<reference evidence="5 6" key="1">
    <citation type="journal article" date="2015" name="PLoS Pathog.">
        <title>Leptomonas seymouri: Adaptations to the Dixenous Life Cycle Analyzed by Genome Sequencing, Transcriptome Profiling and Co-infection with Leishmania donovani.</title>
        <authorList>
            <person name="Kraeva N."/>
            <person name="Butenko A."/>
            <person name="Hlavacova J."/>
            <person name="Kostygov A."/>
            <person name="Myskova J."/>
            <person name="Grybchuk D."/>
            <person name="Lestinova T."/>
            <person name="Votypka J."/>
            <person name="Volf P."/>
            <person name="Opperdoes F."/>
            <person name="Flegontov P."/>
            <person name="Lukes J."/>
            <person name="Yurchenko V."/>
        </authorList>
    </citation>
    <scope>NUCLEOTIDE SEQUENCE [LARGE SCALE GENOMIC DNA]</scope>
    <source>
        <strain evidence="5 6">ATCC 30220</strain>
    </source>
</reference>
<dbReference type="GO" id="GO:0003723">
    <property type="term" value="F:RNA binding"/>
    <property type="evidence" value="ECO:0007669"/>
    <property type="project" value="InterPro"/>
</dbReference>
<feature type="region of interest" description="Disordered" evidence="3">
    <location>
        <begin position="1"/>
        <end position="98"/>
    </location>
</feature>
<evidence type="ECO:0000259" key="4">
    <source>
        <dbReference type="Pfam" id="PF00588"/>
    </source>
</evidence>
<dbReference type="EMBL" id="LJSK01000029">
    <property type="protein sequence ID" value="KPI89190.1"/>
    <property type="molecule type" value="Genomic_DNA"/>
</dbReference>
<evidence type="ECO:0000256" key="2">
    <source>
        <dbReference type="ARBA" id="ARBA00022679"/>
    </source>
</evidence>
<dbReference type="Proteomes" id="UP000038009">
    <property type="component" value="Unassembled WGS sequence"/>
</dbReference>
<evidence type="ECO:0000313" key="5">
    <source>
        <dbReference type="EMBL" id="KPI89190.1"/>
    </source>
</evidence>
<keyword evidence="6" id="KW-1185">Reference proteome</keyword>
<name>A0A0N1I1U8_LEPSE</name>
<dbReference type="PANTHER" id="PTHR43191:SF14">
    <property type="entry name" value="TRNA_RRNA METHYLTRANSFERASE SPOU TYPE DOMAIN-CONTAINING PROTEIN"/>
    <property type="match status" value="1"/>
</dbReference>
<sequence length="495" mass="53194">MRAFTRGLLRQVSHRPPLRAPPHPPIRRSGAQAGGRKAYRDNGGDSVAEAQIVFATPSSTPAKQNLATPTPFEAEGSVGREPRLRRRPLPPPTPQYQLSKPLVLDDVQDTYALSPTQQLHGQWLWNGTRVLRCNTHLRQSNAACVVGGASAIRRIWRTYRIRPTVVYVPNTEPGVPAWCLEADLPSVVVRCSPVAVKRQLLSAEYSDGFAAEFPLPVNTVSDAASLLATAPEEAAGVTTAIKDETTVPQADRPLHNPFGHHAVKAMLVLVGLRIPSNVGALLRAAVEMGYDAAVLVNCVDATQEKVLRASDGTALSPTLRIYETDATEQASVSLLSSIAAQHHLMPFLALPSQEVDPAFEVAKRFHMYNNSNDRQKVDGVVDNAKGAAKNGLQAPTPPHLGAMVVLGSEAQGLRDLRGTWGVPYQLVTLPLPNPMVDSYNVSVAGSVLLHLFRPAAAEHFGRLVALSGETVASLPLTAAAEEADDEEEFEESPTG</sequence>
<dbReference type="OMA" id="TTEQACV"/>
<dbReference type="PANTHER" id="PTHR43191">
    <property type="entry name" value="RRNA METHYLTRANSFERASE 3"/>
    <property type="match status" value="1"/>
</dbReference>
<organism evidence="5 6">
    <name type="scientific">Leptomonas seymouri</name>
    <dbReference type="NCBI Taxonomy" id="5684"/>
    <lineage>
        <taxon>Eukaryota</taxon>
        <taxon>Discoba</taxon>
        <taxon>Euglenozoa</taxon>
        <taxon>Kinetoplastea</taxon>
        <taxon>Metakinetoplastina</taxon>
        <taxon>Trypanosomatida</taxon>
        <taxon>Trypanosomatidae</taxon>
        <taxon>Leishmaniinae</taxon>
        <taxon>Leptomonas</taxon>
    </lineage>
</organism>
<dbReference type="AlphaFoldDB" id="A0A0N1I1U8"/>